<dbReference type="Gene3D" id="3.40.1190.10">
    <property type="entry name" value="Mur-like, catalytic domain"/>
    <property type="match status" value="1"/>
</dbReference>
<evidence type="ECO:0000256" key="11">
    <source>
        <dbReference type="PIRNR" id="PIRNR001563"/>
    </source>
</evidence>
<dbReference type="EMBL" id="CYYC01000005">
    <property type="protein sequence ID" value="CUM85026.1"/>
    <property type="molecule type" value="Genomic_DNA"/>
</dbReference>
<organism evidence="14 15">
    <name type="scientific">Anaerobutyricum hallii</name>
    <dbReference type="NCBI Taxonomy" id="39488"/>
    <lineage>
        <taxon>Bacteria</taxon>
        <taxon>Bacillati</taxon>
        <taxon>Bacillota</taxon>
        <taxon>Clostridia</taxon>
        <taxon>Lachnospirales</taxon>
        <taxon>Lachnospiraceae</taxon>
        <taxon>Anaerobutyricum</taxon>
    </lineage>
</organism>
<dbReference type="Pfam" id="PF08245">
    <property type="entry name" value="Mur_ligase_M"/>
    <property type="match status" value="1"/>
</dbReference>
<gene>
    <name evidence="14" type="primary">fgs_1</name>
    <name evidence="14" type="ORF">ERS852578_00650</name>
</gene>
<reference evidence="14 15" key="1">
    <citation type="submission" date="2015-09" db="EMBL/GenBank/DDBJ databases">
        <authorList>
            <consortium name="Pathogen Informatics"/>
        </authorList>
    </citation>
    <scope>NUCLEOTIDE SEQUENCE [LARGE SCALE GENOMIC DNA]</scope>
    <source>
        <strain evidence="14 15">2789STDY5834966</strain>
    </source>
</reference>
<evidence type="ECO:0000313" key="14">
    <source>
        <dbReference type="EMBL" id="CUM85026.1"/>
    </source>
</evidence>
<evidence type="ECO:0000256" key="8">
    <source>
        <dbReference type="ARBA" id="ARBA00022842"/>
    </source>
</evidence>
<dbReference type="OrthoDB" id="9809356at2"/>
<feature type="domain" description="Mur ligase central" evidence="13">
    <location>
        <begin position="41"/>
        <end position="262"/>
    </location>
</feature>
<dbReference type="GO" id="GO:0008841">
    <property type="term" value="F:dihydrofolate synthase activity"/>
    <property type="evidence" value="ECO:0007669"/>
    <property type="project" value="TreeGrafter"/>
</dbReference>
<evidence type="ECO:0000259" key="13">
    <source>
        <dbReference type="Pfam" id="PF08245"/>
    </source>
</evidence>
<dbReference type="InterPro" id="IPR018109">
    <property type="entry name" value="Folylpolyglutamate_synth_CS"/>
</dbReference>
<protein>
    <recommendedName>
        <fullName evidence="3">tetrahydrofolate synthase</fullName>
        <ecNumber evidence="3">6.3.2.17</ecNumber>
    </recommendedName>
    <alternativeName>
        <fullName evidence="9">Tetrahydrofolylpolyglutamate synthase</fullName>
    </alternativeName>
</protein>
<keyword evidence="8" id="KW-0460">Magnesium</keyword>
<sequence>MNYISLIVELKKRGSIPGLDAIQGLLEELGHPEDDLKIVHIAGTNGKGSVFAYLSSILMAAGFKVGRYISPTISCYEERFQINGTYIAKDKLERLYGVVEEAMRKEEAKIGLRPTLFEVETALSFLYFKEEKVDYALVEVGMGGRLDATNVIKHPELTVISSISYDHKAILGDTLEEIACQKAGIIKESAPVVLSENPEEVCKVVKHEAAEKKVHCIEVKPQDYEILAETPYGSTFLWKEQRYETKLPGNHQISNAVTALTASEYLFEKDYEKNEARKKIPKELDTMNIKAAQQGGIIRTIWPGRLEVLKKEPLFYRDGAHNPDGARKLASFLQKHFTNKRIIYIMGVLKDKEYTKILQYLMPMAKKVYVFRPNNERGLSAEILANTIKEKADVPVMIEPDVNTAVSKALEAAQPEDILVACGSLSFMEEMEAIQ</sequence>
<dbReference type="InterPro" id="IPR013221">
    <property type="entry name" value="Mur_ligase_cen"/>
</dbReference>
<dbReference type="AlphaFoldDB" id="A0A173S4Y7"/>
<comment type="cofactor">
    <cofactor evidence="1">
        <name>Mg(2+)</name>
        <dbReference type="ChEBI" id="CHEBI:18420"/>
    </cofactor>
</comment>
<dbReference type="InterPro" id="IPR036565">
    <property type="entry name" value="Mur-like_cat_sf"/>
</dbReference>
<evidence type="ECO:0000259" key="12">
    <source>
        <dbReference type="Pfam" id="PF02875"/>
    </source>
</evidence>
<proteinExistence type="inferred from homology"/>
<evidence type="ECO:0000256" key="6">
    <source>
        <dbReference type="ARBA" id="ARBA00022741"/>
    </source>
</evidence>
<keyword evidence="4 11" id="KW-0436">Ligase</keyword>
<dbReference type="PIRSF" id="PIRSF001563">
    <property type="entry name" value="Folylpolyglu_synth"/>
    <property type="match status" value="1"/>
</dbReference>
<evidence type="ECO:0000313" key="15">
    <source>
        <dbReference type="Proteomes" id="UP000095390"/>
    </source>
</evidence>
<dbReference type="PANTHER" id="PTHR11136:SF0">
    <property type="entry name" value="DIHYDROFOLATE SYNTHETASE-RELATED"/>
    <property type="match status" value="1"/>
</dbReference>
<dbReference type="InterPro" id="IPR036615">
    <property type="entry name" value="Mur_ligase_C_dom_sf"/>
</dbReference>
<dbReference type="InterPro" id="IPR001645">
    <property type="entry name" value="Folylpolyglutamate_synth"/>
</dbReference>
<evidence type="ECO:0000256" key="7">
    <source>
        <dbReference type="ARBA" id="ARBA00022840"/>
    </source>
</evidence>
<evidence type="ECO:0000256" key="5">
    <source>
        <dbReference type="ARBA" id="ARBA00022723"/>
    </source>
</evidence>
<dbReference type="SUPFAM" id="SSF53244">
    <property type="entry name" value="MurD-like peptide ligases, peptide-binding domain"/>
    <property type="match status" value="1"/>
</dbReference>
<dbReference type="InterPro" id="IPR004101">
    <property type="entry name" value="Mur_ligase_C"/>
</dbReference>
<keyword evidence="6 11" id="KW-0547">Nucleotide-binding</keyword>
<dbReference type="GO" id="GO:0005737">
    <property type="term" value="C:cytoplasm"/>
    <property type="evidence" value="ECO:0007669"/>
    <property type="project" value="TreeGrafter"/>
</dbReference>
<feature type="domain" description="Mur ligase C-terminal" evidence="12">
    <location>
        <begin position="304"/>
        <end position="424"/>
    </location>
</feature>
<dbReference type="PANTHER" id="PTHR11136">
    <property type="entry name" value="FOLYLPOLYGLUTAMATE SYNTHASE-RELATED"/>
    <property type="match status" value="1"/>
</dbReference>
<evidence type="ECO:0000256" key="1">
    <source>
        <dbReference type="ARBA" id="ARBA00001946"/>
    </source>
</evidence>
<dbReference type="GO" id="GO:0004326">
    <property type="term" value="F:tetrahydrofolylpolyglutamate synthase activity"/>
    <property type="evidence" value="ECO:0007669"/>
    <property type="project" value="UniProtKB-EC"/>
</dbReference>
<dbReference type="PROSITE" id="PS01012">
    <property type="entry name" value="FOLYLPOLYGLU_SYNT_2"/>
    <property type="match status" value="1"/>
</dbReference>
<comment type="catalytic activity">
    <reaction evidence="10">
        <text>(6S)-5,6,7,8-tetrahydrofolyl-(gamma-L-Glu)(n) + L-glutamate + ATP = (6S)-5,6,7,8-tetrahydrofolyl-(gamma-L-Glu)(n+1) + ADP + phosphate + H(+)</text>
        <dbReference type="Rhea" id="RHEA:10580"/>
        <dbReference type="Rhea" id="RHEA-COMP:14738"/>
        <dbReference type="Rhea" id="RHEA-COMP:14740"/>
        <dbReference type="ChEBI" id="CHEBI:15378"/>
        <dbReference type="ChEBI" id="CHEBI:29985"/>
        <dbReference type="ChEBI" id="CHEBI:30616"/>
        <dbReference type="ChEBI" id="CHEBI:43474"/>
        <dbReference type="ChEBI" id="CHEBI:141005"/>
        <dbReference type="ChEBI" id="CHEBI:456216"/>
        <dbReference type="EC" id="6.3.2.17"/>
    </reaction>
</comment>
<evidence type="ECO:0000256" key="3">
    <source>
        <dbReference type="ARBA" id="ARBA00013025"/>
    </source>
</evidence>
<dbReference type="RefSeq" id="WP_055182414.1">
    <property type="nucleotide sequence ID" value="NZ_CYYC01000005.1"/>
</dbReference>
<keyword evidence="7 11" id="KW-0067">ATP-binding</keyword>
<comment type="similarity">
    <text evidence="2 11">Belongs to the folylpolyglutamate synthase family.</text>
</comment>
<evidence type="ECO:0000256" key="2">
    <source>
        <dbReference type="ARBA" id="ARBA00008276"/>
    </source>
</evidence>
<evidence type="ECO:0000256" key="9">
    <source>
        <dbReference type="ARBA" id="ARBA00030592"/>
    </source>
</evidence>
<dbReference type="PROSITE" id="PS01011">
    <property type="entry name" value="FOLYLPOLYGLU_SYNT_1"/>
    <property type="match status" value="1"/>
</dbReference>
<dbReference type="GO" id="GO:0046872">
    <property type="term" value="F:metal ion binding"/>
    <property type="evidence" value="ECO:0007669"/>
    <property type="project" value="UniProtKB-KW"/>
</dbReference>
<keyword evidence="5" id="KW-0479">Metal-binding</keyword>
<dbReference type="Proteomes" id="UP000095390">
    <property type="component" value="Unassembled WGS sequence"/>
</dbReference>
<dbReference type="EC" id="6.3.2.17" evidence="3"/>
<dbReference type="SUPFAM" id="SSF53623">
    <property type="entry name" value="MurD-like peptide ligases, catalytic domain"/>
    <property type="match status" value="1"/>
</dbReference>
<dbReference type="Pfam" id="PF02875">
    <property type="entry name" value="Mur_ligase_C"/>
    <property type="match status" value="1"/>
</dbReference>
<dbReference type="GO" id="GO:0005524">
    <property type="term" value="F:ATP binding"/>
    <property type="evidence" value="ECO:0007669"/>
    <property type="project" value="UniProtKB-KW"/>
</dbReference>
<name>A0A173S4Y7_9FIRM</name>
<dbReference type="FunFam" id="3.40.1190.10:FF:000011">
    <property type="entry name" value="Folylpolyglutamate synthase/dihydrofolate synthase"/>
    <property type="match status" value="1"/>
</dbReference>
<evidence type="ECO:0000256" key="10">
    <source>
        <dbReference type="ARBA" id="ARBA00047493"/>
    </source>
</evidence>
<accession>A0A173S4Y7</accession>
<dbReference type="Gene3D" id="3.90.190.20">
    <property type="entry name" value="Mur ligase, C-terminal domain"/>
    <property type="match status" value="1"/>
</dbReference>
<evidence type="ECO:0000256" key="4">
    <source>
        <dbReference type="ARBA" id="ARBA00022598"/>
    </source>
</evidence>
<dbReference type="NCBIfam" id="TIGR01499">
    <property type="entry name" value="folC"/>
    <property type="match status" value="1"/>
</dbReference>